<dbReference type="Proteomes" id="UP000254939">
    <property type="component" value="Unassembled WGS sequence"/>
</dbReference>
<dbReference type="EMBL" id="NAAC01000040">
    <property type="protein sequence ID" value="RDJ04271.1"/>
    <property type="molecule type" value="Genomic_DNA"/>
</dbReference>
<reference evidence="1 2" key="1">
    <citation type="submission" date="2017-03" db="EMBL/GenBank/DDBJ databases">
        <title>Genome analysis of Rhizobial strains effectives or ineffectives for nitrogen fixation isolated from bean seeds.</title>
        <authorList>
            <person name="Peralta H."/>
            <person name="Aguilar-Vera A."/>
            <person name="Mora Y."/>
            <person name="Vargas-Lagunas C."/>
            <person name="Girard L."/>
            <person name="Mora J."/>
        </authorList>
    </citation>
    <scope>NUCLEOTIDE SEQUENCE [LARGE SCALE GENOMIC DNA]</scope>
    <source>
        <strain evidence="1 2">CCGM3</strain>
    </source>
</reference>
<accession>A0A370KIH7</accession>
<dbReference type="AlphaFoldDB" id="A0A370KIH7"/>
<evidence type="ECO:0000313" key="1">
    <source>
        <dbReference type="EMBL" id="RDJ04271.1"/>
    </source>
</evidence>
<dbReference type="OrthoDB" id="7871245at2"/>
<sequence length="108" mass="11931">MVVTITASIFSNQQLEPHDAHGWTYPPACCNGRGKGGDCESIPSADVRMTHQGYSIILHPGDHFRATRLHLFFVPYGDELPSGDGDFHVCLHPTEDYLNCFFAPPSDV</sequence>
<proteinExistence type="predicted"/>
<gene>
    <name evidence="1" type="ORF">B5K06_27480</name>
</gene>
<evidence type="ECO:0000313" key="2">
    <source>
        <dbReference type="Proteomes" id="UP000254939"/>
    </source>
</evidence>
<organism evidence="1 2">
    <name type="scientific">Rhizobium grahamii</name>
    <dbReference type="NCBI Taxonomy" id="1120045"/>
    <lineage>
        <taxon>Bacteria</taxon>
        <taxon>Pseudomonadati</taxon>
        <taxon>Pseudomonadota</taxon>
        <taxon>Alphaproteobacteria</taxon>
        <taxon>Hyphomicrobiales</taxon>
        <taxon>Rhizobiaceae</taxon>
        <taxon>Rhizobium/Agrobacterium group</taxon>
        <taxon>Rhizobium</taxon>
    </lineage>
</organism>
<name>A0A370KIH7_9HYPH</name>
<comment type="caution">
    <text evidence="1">The sequence shown here is derived from an EMBL/GenBank/DDBJ whole genome shotgun (WGS) entry which is preliminary data.</text>
</comment>
<protein>
    <submittedName>
        <fullName evidence="1">Uncharacterized protein</fullName>
    </submittedName>
</protein>